<accession>W6MHK7</accession>
<dbReference type="OrthoDB" id="5072at2759"/>
<dbReference type="GO" id="GO:0005730">
    <property type="term" value="C:nucleolus"/>
    <property type="evidence" value="ECO:0007669"/>
    <property type="project" value="UniProtKB-SubCell"/>
</dbReference>
<dbReference type="InterPro" id="IPR011687">
    <property type="entry name" value="Nop53/GLTSCR2"/>
</dbReference>
<feature type="compositionally biased region" description="Acidic residues" evidence="6">
    <location>
        <begin position="241"/>
        <end position="265"/>
    </location>
</feature>
<dbReference type="GO" id="GO:0000055">
    <property type="term" value="P:ribosomal large subunit export from nucleus"/>
    <property type="evidence" value="ECO:0007669"/>
    <property type="project" value="EnsemblFungi"/>
</dbReference>
<dbReference type="GO" id="GO:0008097">
    <property type="term" value="F:5S rRNA binding"/>
    <property type="evidence" value="ECO:0007669"/>
    <property type="project" value="TreeGrafter"/>
</dbReference>
<proteinExistence type="inferred from homology"/>
<feature type="compositionally biased region" description="Basic residues" evidence="6">
    <location>
        <begin position="274"/>
        <end position="287"/>
    </location>
</feature>
<evidence type="ECO:0000256" key="1">
    <source>
        <dbReference type="ARBA" id="ARBA00008838"/>
    </source>
</evidence>
<evidence type="ECO:0000256" key="5">
    <source>
        <dbReference type="PIRNR" id="PIRNR017302"/>
    </source>
</evidence>
<evidence type="ECO:0000313" key="8">
    <source>
        <dbReference type="Proteomes" id="UP000019384"/>
    </source>
</evidence>
<feature type="region of interest" description="Disordered" evidence="6">
    <location>
        <begin position="241"/>
        <end position="293"/>
    </location>
</feature>
<dbReference type="PIRSF" id="PIRSF017302">
    <property type="entry name" value="Gltscr2"/>
    <property type="match status" value="1"/>
</dbReference>
<feature type="region of interest" description="Disordered" evidence="6">
    <location>
        <begin position="1"/>
        <end position="23"/>
    </location>
</feature>
<protein>
    <recommendedName>
        <fullName evidence="2 5">Ribosome biogenesis protein NOP53</fullName>
    </recommendedName>
</protein>
<comment type="subcellular location">
    <subcellularLocation>
        <location evidence="5">Nucleus</location>
        <location evidence="5">Nucleolus</location>
    </subcellularLocation>
    <subcellularLocation>
        <location evidence="5">Nucleus</location>
        <location evidence="5">Nucleoplasm</location>
    </subcellularLocation>
</comment>
<comment type="function">
    <text evidence="5">May play a role in ribosome biogenesis.</text>
</comment>
<feature type="compositionally biased region" description="Basic residues" evidence="6">
    <location>
        <begin position="12"/>
        <end position="21"/>
    </location>
</feature>
<sequence length="407" mass="46967">MSVARPSQRSQPSRKGKRSWRKNIDIDDVEMGLADNLEDLITHGEKIQDVNAQDLFMVDTEGDENQLKKQRVTKSLKSSEILAKRSKAPGLEVERNKKSNKIQGVSKKEVHRLMKLAGKVDGESQLKTRVAKDGIIKAKAYDVWNEPEIVAPKLRLPKEAVTSVTGWTAPKVTPATLKTAPITIIETEVKPDAGKSYNPSLESWKSLINKEYYKEKTKEEKRIALEEHRAKIELLIKTLDDNELDDDGEDTSIPEEAQEEEEEDFSLSINKPVVNKKKTTAQRNKQKRHEERMRLQDELKSLKRQLHEMNKIKQITKAVKKTEAPSETKAKKQRKLFKHENMESMLEVKLSDELSDSLRKLRPEGNLLRDHMKKLQDTGKVESRVPVKQGRRYKQKLTEKWTYKDFK</sequence>
<evidence type="ECO:0000256" key="6">
    <source>
        <dbReference type="SAM" id="MobiDB-lite"/>
    </source>
</evidence>
<reference evidence="7" key="1">
    <citation type="submission" date="2013-12" db="EMBL/GenBank/DDBJ databases">
        <authorList>
            <person name="Genoscope - CEA"/>
        </authorList>
    </citation>
    <scope>NUCLEOTIDE SEQUENCE</scope>
    <source>
        <strain evidence="7">CBS 1993</strain>
    </source>
</reference>
<dbReference type="PANTHER" id="PTHR14211">
    <property type="entry name" value="GLIOMA SUPPRESSOR CANDIDATE REGION GENE 2"/>
    <property type="match status" value="1"/>
</dbReference>
<dbReference type="GO" id="GO:0000027">
    <property type="term" value="P:ribosomal large subunit assembly"/>
    <property type="evidence" value="ECO:0007669"/>
    <property type="project" value="UniProtKB-UniRule"/>
</dbReference>
<dbReference type="STRING" id="1382522.W6MHK7"/>
<organism evidence="7 8">
    <name type="scientific">Kuraishia capsulata CBS 1993</name>
    <dbReference type="NCBI Taxonomy" id="1382522"/>
    <lineage>
        <taxon>Eukaryota</taxon>
        <taxon>Fungi</taxon>
        <taxon>Dikarya</taxon>
        <taxon>Ascomycota</taxon>
        <taxon>Saccharomycotina</taxon>
        <taxon>Pichiomycetes</taxon>
        <taxon>Pichiales</taxon>
        <taxon>Pichiaceae</taxon>
        <taxon>Kuraishia</taxon>
    </lineage>
</organism>
<feature type="compositionally biased region" description="Polar residues" evidence="6">
    <location>
        <begin position="1"/>
        <end position="11"/>
    </location>
</feature>
<keyword evidence="3 5" id="KW-0690">Ribosome biogenesis</keyword>
<dbReference type="GO" id="GO:0000463">
    <property type="term" value="P:maturation of LSU-rRNA from tricistronic rRNA transcript (SSU-rRNA, 5.8S rRNA, LSU-rRNA)"/>
    <property type="evidence" value="ECO:0007669"/>
    <property type="project" value="EnsemblFungi"/>
</dbReference>
<name>W6MHK7_9ASCO</name>
<gene>
    <name evidence="7" type="ORF">KUCA_T00001734001</name>
</gene>
<evidence type="ECO:0000256" key="4">
    <source>
        <dbReference type="ARBA" id="ARBA00023242"/>
    </source>
</evidence>
<evidence type="ECO:0000256" key="2">
    <source>
        <dbReference type="ARBA" id="ARBA00018339"/>
    </source>
</evidence>
<dbReference type="AlphaFoldDB" id="W6MHK7"/>
<dbReference type="GO" id="GO:0005654">
    <property type="term" value="C:nucleoplasm"/>
    <property type="evidence" value="ECO:0007669"/>
    <property type="project" value="UniProtKB-SubCell"/>
</dbReference>
<comment type="similarity">
    <text evidence="1 5">Belongs to the NOP53 family.</text>
</comment>
<keyword evidence="4 5" id="KW-0539">Nucleus</keyword>
<dbReference type="HOGENOM" id="CLU_035888_1_0_1"/>
<dbReference type="Pfam" id="PF07767">
    <property type="entry name" value="Nop53"/>
    <property type="match status" value="1"/>
</dbReference>
<keyword evidence="8" id="KW-1185">Reference proteome</keyword>
<dbReference type="Proteomes" id="UP000019384">
    <property type="component" value="Unassembled WGS sequence"/>
</dbReference>
<dbReference type="GO" id="GO:0000176">
    <property type="term" value="C:nuclear exosome (RNase complex)"/>
    <property type="evidence" value="ECO:0007669"/>
    <property type="project" value="EnsemblFungi"/>
</dbReference>
<dbReference type="PANTHER" id="PTHR14211:SF7">
    <property type="entry name" value="RIBOSOME BIOGENESIS PROTEIN NOP53"/>
    <property type="match status" value="1"/>
</dbReference>
<dbReference type="GO" id="GO:0000460">
    <property type="term" value="P:maturation of 5.8S rRNA"/>
    <property type="evidence" value="ECO:0007669"/>
    <property type="project" value="EnsemblFungi"/>
</dbReference>
<reference evidence="7" key="2">
    <citation type="submission" date="2014-02" db="EMBL/GenBank/DDBJ databases">
        <title>Complete DNA sequence of /Kuraishia capsulata/ illustrates novel genomic features among budding yeasts (/Saccharomycotina/).</title>
        <authorList>
            <person name="Morales L."/>
            <person name="Noel B."/>
            <person name="Porcel B."/>
            <person name="Marcet-Houben M."/>
            <person name="Hullo M-F."/>
            <person name="Sacerdot C."/>
            <person name="Tekaia F."/>
            <person name="Leh-Louis V."/>
            <person name="Despons L."/>
            <person name="Khanna V."/>
            <person name="Aury J-M."/>
            <person name="Barbe V."/>
            <person name="Couloux A."/>
            <person name="Labadie K."/>
            <person name="Pelletier E."/>
            <person name="Souciet J-L."/>
            <person name="Boekhout T."/>
            <person name="Gabaldon T."/>
            <person name="Wincker P."/>
            <person name="Dujon B."/>
        </authorList>
    </citation>
    <scope>NUCLEOTIDE SEQUENCE</scope>
    <source>
        <strain evidence="7">CBS 1993</strain>
    </source>
</reference>
<evidence type="ECO:0000313" key="7">
    <source>
        <dbReference type="EMBL" id="CDK25764.1"/>
    </source>
</evidence>
<dbReference type="RefSeq" id="XP_022457775.1">
    <property type="nucleotide sequence ID" value="XM_022603945.1"/>
</dbReference>
<evidence type="ECO:0000256" key="3">
    <source>
        <dbReference type="ARBA" id="ARBA00022517"/>
    </source>
</evidence>
<dbReference type="GeneID" id="34519163"/>
<dbReference type="EMBL" id="HG793126">
    <property type="protein sequence ID" value="CDK25764.1"/>
    <property type="molecule type" value="Genomic_DNA"/>
</dbReference>